<dbReference type="EMBL" id="BRXU01000012">
    <property type="protein sequence ID" value="GLC55256.1"/>
    <property type="molecule type" value="Genomic_DNA"/>
</dbReference>
<feature type="region of interest" description="Disordered" evidence="1">
    <location>
        <begin position="1"/>
        <end position="36"/>
    </location>
</feature>
<evidence type="ECO:0000313" key="3">
    <source>
        <dbReference type="Proteomes" id="UP001165080"/>
    </source>
</evidence>
<comment type="caution">
    <text evidence="2">The sequence shown here is derived from an EMBL/GenBank/DDBJ whole genome shotgun (WGS) entry which is preliminary data.</text>
</comment>
<dbReference type="Proteomes" id="UP001165080">
    <property type="component" value="Unassembled WGS sequence"/>
</dbReference>
<proteinExistence type="predicted"/>
<feature type="compositionally biased region" description="Low complexity" evidence="1">
    <location>
        <begin position="19"/>
        <end position="32"/>
    </location>
</feature>
<organism evidence="2 3">
    <name type="scientific">Pleodorina starrii</name>
    <dbReference type="NCBI Taxonomy" id="330485"/>
    <lineage>
        <taxon>Eukaryota</taxon>
        <taxon>Viridiplantae</taxon>
        <taxon>Chlorophyta</taxon>
        <taxon>core chlorophytes</taxon>
        <taxon>Chlorophyceae</taxon>
        <taxon>CS clade</taxon>
        <taxon>Chlamydomonadales</taxon>
        <taxon>Volvocaceae</taxon>
        <taxon>Pleodorina</taxon>
    </lineage>
</organism>
<evidence type="ECO:0000256" key="1">
    <source>
        <dbReference type="SAM" id="MobiDB-lite"/>
    </source>
</evidence>
<sequence length="121" mass="13475">MSRAVPVAPLNPSQRQAKPQQPHTPDPQQQQQLRGNKITGALLRYFYRCVYDTEGHVRTHSTPRHATPPSPSSGWDSHLVLYPHSTPSLPHFLRTPSALPDTMAHTPALMTQVIPLPSSLF</sequence>
<dbReference type="AlphaFoldDB" id="A0A9W6BN05"/>
<accession>A0A9W6BN05</accession>
<name>A0A9W6BN05_9CHLO</name>
<protein>
    <submittedName>
        <fullName evidence="2">Uncharacterized protein</fullName>
    </submittedName>
</protein>
<reference evidence="2 3" key="1">
    <citation type="journal article" date="2023" name="Commun. Biol.">
        <title>Reorganization of the ancestral sex-determining regions during the evolution of trioecy in Pleodorina starrii.</title>
        <authorList>
            <person name="Takahashi K."/>
            <person name="Suzuki S."/>
            <person name="Kawai-Toyooka H."/>
            <person name="Yamamoto K."/>
            <person name="Hamaji T."/>
            <person name="Ootsuki R."/>
            <person name="Yamaguchi H."/>
            <person name="Kawachi M."/>
            <person name="Higashiyama T."/>
            <person name="Nozaki H."/>
        </authorList>
    </citation>
    <scope>NUCLEOTIDE SEQUENCE [LARGE SCALE GENOMIC DNA]</scope>
    <source>
        <strain evidence="2 3">NIES-4479</strain>
    </source>
</reference>
<keyword evidence="3" id="KW-1185">Reference proteome</keyword>
<gene>
    <name evidence="2" type="primary">PLEST001158</name>
    <name evidence="2" type="ORF">PLESTB_000964900</name>
</gene>
<evidence type="ECO:0000313" key="2">
    <source>
        <dbReference type="EMBL" id="GLC55256.1"/>
    </source>
</evidence>